<evidence type="ECO:0000313" key="2">
    <source>
        <dbReference type="Proteomes" id="UP001595956"/>
    </source>
</evidence>
<accession>A0ABW0MZB0</accession>
<dbReference type="EMBL" id="JBHSMD010000002">
    <property type="protein sequence ID" value="MFC5492783.1"/>
    <property type="molecule type" value="Genomic_DNA"/>
</dbReference>
<comment type="caution">
    <text evidence="1">The sequence shown here is derived from an EMBL/GenBank/DDBJ whole genome shotgun (WGS) entry which is preliminary data.</text>
</comment>
<gene>
    <name evidence="1" type="ORF">ACFPKY_06720</name>
</gene>
<keyword evidence="2" id="KW-1185">Reference proteome</keyword>
<reference evidence="2" key="1">
    <citation type="journal article" date="2019" name="Int. J. Syst. Evol. Microbiol.">
        <title>The Global Catalogue of Microorganisms (GCM) 10K type strain sequencing project: providing services to taxonomists for standard genome sequencing and annotation.</title>
        <authorList>
            <consortium name="The Broad Institute Genomics Platform"/>
            <consortium name="The Broad Institute Genome Sequencing Center for Infectious Disease"/>
            <person name="Wu L."/>
            <person name="Ma J."/>
        </authorList>
    </citation>
    <scope>NUCLEOTIDE SEQUENCE [LARGE SCALE GENOMIC DNA]</scope>
    <source>
        <strain evidence="2">KACC 13778</strain>
    </source>
</reference>
<sequence length="138" mass="14699">MGLFSGRGDAPDARPRELVLTGEPLVANQELVAVDLVVRFSPKPRPTDTSIPATAWQPSWVADDERAIAAVVVTTLRLLADQRSALDLLTDRASVVEAVDAALLVAPVAPLFEARTVQVELAPHAAGAARDQRFRVVG</sequence>
<evidence type="ECO:0000313" key="1">
    <source>
        <dbReference type="EMBL" id="MFC5492783.1"/>
    </source>
</evidence>
<dbReference type="RefSeq" id="WP_345171277.1">
    <property type="nucleotide sequence ID" value="NZ_BAABFQ010000003.1"/>
</dbReference>
<protein>
    <submittedName>
        <fullName evidence="1">Uncharacterized protein</fullName>
    </submittedName>
</protein>
<dbReference type="Proteomes" id="UP001595956">
    <property type="component" value="Unassembled WGS sequence"/>
</dbReference>
<name>A0ABW0MZB0_9ACTN</name>
<organism evidence="1 2">
    <name type="scientific">Nocardioides caricicola</name>
    <dbReference type="NCBI Taxonomy" id="634770"/>
    <lineage>
        <taxon>Bacteria</taxon>
        <taxon>Bacillati</taxon>
        <taxon>Actinomycetota</taxon>
        <taxon>Actinomycetes</taxon>
        <taxon>Propionibacteriales</taxon>
        <taxon>Nocardioidaceae</taxon>
        <taxon>Nocardioides</taxon>
    </lineage>
</organism>
<proteinExistence type="predicted"/>